<dbReference type="OMA" id="STNHIAY"/>
<organism evidence="2 3">
    <name type="scientific">Rosa chinensis</name>
    <name type="common">China rose</name>
    <dbReference type="NCBI Taxonomy" id="74649"/>
    <lineage>
        <taxon>Eukaryota</taxon>
        <taxon>Viridiplantae</taxon>
        <taxon>Streptophyta</taxon>
        <taxon>Embryophyta</taxon>
        <taxon>Tracheophyta</taxon>
        <taxon>Spermatophyta</taxon>
        <taxon>Magnoliopsida</taxon>
        <taxon>eudicotyledons</taxon>
        <taxon>Gunneridae</taxon>
        <taxon>Pentapetalae</taxon>
        <taxon>rosids</taxon>
        <taxon>fabids</taxon>
        <taxon>Rosales</taxon>
        <taxon>Rosaceae</taxon>
        <taxon>Rosoideae</taxon>
        <taxon>Rosoideae incertae sedis</taxon>
        <taxon>Rosa</taxon>
    </lineage>
</organism>
<dbReference type="Proteomes" id="UP000238479">
    <property type="component" value="Chromosome 2"/>
</dbReference>
<evidence type="ECO:0000259" key="1">
    <source>
        <dbReference type="PROSITE" id="PS50011"/>
    </source>
</evidence>
<dbReference type="PANTHER" id="PTHR27003:SF398">
    <property type="entry name" value="PROTEIN KINASE DOMAIN-CONTAINING PROTEIN"/>
    <property type="match status" value="1"/>
</dbReference>
<dbReference type="InterPro" id="IPR000719">
    <property type="entry name" value="Prot_kinase_dom"/>
</dbReference>
<proteinExistence type="predicted"/>
<evidence type="ECO:0000313" key="2">
    <source>
        <dbReference type="EMBL" id="PRQ48083.1"/>
    </source>
</evidence>
<dbReference type="PROSITE" id="PS50011">
    <property type="entry name" value="PROTEIN_KINASE_DOM"/>
    <property type="match status" value="1"/>
</dbReference>
<dbReference type="GO" id="GO:0005524">
    <property type="term" value="F:ATP binding"/>
    <property type="evidence" value="ECO:0007669"/>
    <property type="project" value="InterPro"/>
</dbReference>
<dbReference type="Gene3D" id="1.10.510.10">
    <property type="entry name" value="Transferase(Phosphotransferase) domain 1"/>
    <property type="match status" value="1"/>
</dbReference>
<dbReference type="AlphaFoldDB" id="A0A2P6RNS1"/>
<gene>
    <name evidence="2" type="ORF">RchiOBHm_Chr2g0106761</name>
</gene>
<protein>
    <recommendedName>
        <fullName evidence="1">Protein kinase domain-containing protein</fullName>
    </recommendedName>
</protein>
<dbReference type="GO" id="GO:0009506">
    <property type="term" value="C:plasmodesma"/>
    <property type="evidence" value="ECO:0007669"/>
    <property type="project" value="TreeGrafter"/>
</dbReference>
<evidence type="ECO:0000313" key="3">
    <source>
        <dbReference type="Proteomes" id="UP000238479"/>
    </source>
</evidence>
<dbReference type="EMBL" id="PDCK01000040">
    <property type="protein sequence ID" value="PRQ48083.1"/>
    <property type="molecule type" value="Genomic_DNA"/>
</dbReference>
<dbReference type="GO" id="GO:0005886">
    <property type="term" value="C:plasma membrane"/>
    <property type="evidence" value="ECO:0007669"/>
    <property type="project" value="TreeGrafter"/>
</dbReference>
<dbReference type="Pfam" id="PF00069">
    <property type="entry name" value="Pkinase"/>
    <property type="match status" value="1"/>
</dbReference>
<name>A0A2P6RNS1_ROSCH</name>
<dbReference type="InterPro" id="IPR045272">
    <property type="entry name" value="ANXUR1/2-like"/>
</dbReference>
<dbReference type="SUPFAM" id="SSF56112">
    <property type="entry name" value="Protein kinase-like (PK-like)"/>
    <property type="match status" value="1"/>
</dbReference>
<feature type="domain" description="Protein kinase" evidence="1">
    <location>
        <begin position="1"/>
        <end position="117"/>
    </location>
</feature>
<dbReference type="InterPro" id="IPR011009">
    <property type="entry name" value="Kinase-like_dom_sf"/>
</dbReference>
<comment type="caution">
    <text evidence="2">The sequence shown here is derived from an EMBL/GenBank/DDBJ whole genome shotgun (WGS) entry which is preliminary data.</text>
</comment>
<keyword evidence="2" id="KW-0808">Transferase</keyword>
<keyword evidence="3" id="KW-1185">Reference proteome</keyword>
<dbReference type="Gramene" id="PRQ48083">
    <property type="protein sequence ID" value="PRQ48083"/>
    <property type="gene ID" value="RchiOBHm_Chr2g0106761"/>
</dbReference>
<dbReference type="PANTHER" id="PTHR27003">
    <property type="entry name" value="OS07G0166700 PROTEIN"/>
    <property type="match status" value="1"/>
</dbReference>
<sequence>MSAPMLKGTFGYLDPEYMMSEQLTEKFDVYSFGVVLLEVLCARPAIDPTLPREQMKLAEWGMLCQKRGLLEEIVDSPLKGQIDPNSLRKFGETVKKCLQEDACDRPTMADVLWEYALQLQQTTKLKEVHENSTTIDASSAAFALPNVQRFPSLGSTRNGDDIREADLDTTESEIFSQLKIGDAR</sequence>
<dbReference type="GO" id="GO:0004714">
    <property type="term" value="F:transmembrane receptor protein tyrosine kinase activity"/>
    <property type="evidence" value="ECO:0007669"/>
    <property type="project" value="InterPro"/>
</dbReference>
<accession>A0A2P6RNS1</accession>
<reference evidence="2 3" key="1">
    <citation type="journal article" date="2018" name="Nat. Genet.">
        <title>The Rosa genome provides new insights in the design of modern roses.</title>
        <authorList>
            <person name="Bendahmane M."/>
        </authorList>
    </citation>
    <scope>NUCLEOTIDE SEQUENCE [LARGE SCALE GENOMIC DNA]</scope>
    <source>
        <strain evidence="3">cv. Old Blush</strain>
    </source>
</reference>